<keyword evidence="4" id="KW-1185">Reference proteome</keyword>
<accession>A0ABU8YPG7</accession>
<dbReference type="InterPro" id="IPR010004">
    <property type="entry name" value="Uncharacterised_Ycf66"/>
</dbReference>
<comment type="caution">
    <text evidence="3">The sequence shown here is derived from an EMBL/GenBank/DDBJ whole genome shotgun (WGS) entry which is preliminary data.</text>
</comment>
<gene>
    <name evidence="3" type="ORF">WMG39_15580</name>
</gene>
<evidence type="ECO:0000256" key="2">
    <source>
        <dbReference type="SAM" id="Phobius"/>
    </source>
</evidence>
<dbReference type="Pfam" id="PF07444">
    <property type="entry name" value="Ycf66_N"/>
    <property type="match status" value="1"/>
</dbReference>
<evidence type="ECO:0000313" key="3">
    <source>
        <dbReference type="EMBL" id="MEK0186260.1"/>
    </source>
</evidence>
<feature type="region of interest" description="Disordered" evidence="1">
    <location>
        <begin position="190"/>
        <end position="232"/>
    </location>
</feature>
<reference evidence="3 4" key="1">
    <citation type="journal article" date="2020" name="Harmful Algae">
        <title>Molecular and morphological characterization of a novel dihydroanatoxin-a producing Microcoleus species (cyanobacteria) from the Russian River, California, USA.</title>
        <authorList>
            <person name="Conklin K.Y."/>
            <person name="Stancheva R."/>
            <person name="Otten T.G."/>
            <person name="Fadness R."/>
            <person name="Boyer G.L."/>
            <person name="Read B."/>
            <person name="Zhang X."/>
            <person name="Sheath R.G."/>
        </authorList>
    </citation>
    <scope>NUCLEOTIDE SEQUENCE [LARGE SCALE GENOMIC DNA]</scope>
    <source>
        <strain evidence="3 4">PTRS2</strain>
    </source>
</reference>
<protein>
    <submittedName>
        <fullName evidence="3">Ycf66 family protein</fullName>
    </submittedName>
</protein>
<feature type="region of interest" description="Disordered" evidence="1">
    <location>
        <begin position="291"/>
        <end position="316"/>
    </location>
</feature>
<feature type="transmembrane region" description="Helical" evidence="2">
    <location>
        <begin position="32"/>
        <end position="49"/>
    </location>
</feature>
<name>A0ABU8YPG7_9CYAN</name>
<feature type="transmembrane region" description="Helical" evidence="2">
    <location>
        <begin position="56"/>
        <end position="73"/>
    </location>
</feature>
<feature type="compositionally biased region" description="Low complexity" evidence="1">
    <location>
        <begin position="212"/>
        <end position="225"/>
    </location>
</feature>
<organism evidence="3 4">
    <name type="scientific">Microcoleus anatoxicus PTRS2</name>
    <dbReference type="NCBI Taxonomy" id="2705321"/>
    <lineage>
        <taxon>Bacteria</taxon>
        <taxon>Bacillati</taxon>
        <taxon>Cyanobacteriota</taxon>
        <taxon>Cyanophyceae</taxon>
        <taxon>Oscillatoriophycideae</taxon>
        <taxon>Oscillatoriales</taxon>
        <taxon>Microcoleaceae</taxon>
        <taxon>Microcoleus</taxon>
        <taxon>Microcoleus anatoxicus</taxon>
    </lineage>
</organism>
<sequence>MLAYFLALAVGLGSFSIYMAAFFFPEVHRKSDFAWSGVGLFYALILWACAGRITGALLLGQMAAVALLGWFAWETLSLRRQVTPIAEQTPIPQSVNLPGGMGGALTGMFAKKPEPATKKPKFVRAPKPKSDVVPAPVADRQVKAEEPAVVSPLPQIVAESAIAPELLPLPDSTAPATEEIQESITIPVADTSPAPLESAPTSDTTSTPKVSEIATTPTVETAEAPPDLKQEPEVDEFEEMWRTAAKESQSVTSTAAPAADSTAVKAPKKSAGFSSLFGNIKNSLGGLLGRGAEKTKSIPNTPVTTPKVPSESIEPASEVGAISTSEFDQILASELAEAALEVVAAETSSTVADVIPGVPFPLDVEAMAELISEETAISPIQITEITVVEVVLPTPAEVSSEAIDNSIKQQVESIASADTPELIHPNPPTPNLLKTDKPADESKSENLSDSEQTTL</sequence>
<evidence type="ECO:0000256" key="1">
    <source>
        <dbReference type="SAM" id="MobiDB-lite"/>
    </source>
</evidence>
<keyword evidence="2" id="KW-0472">Membrane</keyword>
<proteinExistence type="predicted"/>
<keyword evidence="2" id="KW-0812">Transmembrane</keyword>
<dbReference type="RefSeq" id="WP_340523467.1">
    <property type="nucleotide sequence ID" value="NZ_JBBLXS010000197.1"/>
</dbReference>
<keyword evidence="2" id="KW-1133">Transmembrane helix</keyword>
<dbReference type="EMBL" id="JBBLXS010000197">
    <property type="protein sequence ID" value="MEK0186260.1"/>
    <property type="molecule type" value="Genomic_DNA"/>
</dbReference>
<evidence type="ECO:0000313" key="4">
    <source>
        <dbReference type="Proteomes" id="UP001384579"/>
    </source>
</evidence>
<dbReference type="Proteomes" id="UP001384579">
    <property type="component" value="Unassembled WGS sequence"/>
</dbReference>
<feature type="compositionally biased region" description="Polar residues" evidence="1">
    <location>
        <begin position="199"/>
        <end position="209"/>
    </location>
</feature>
<feature type="region of interest" description="Disordered" evidence="1">
    <location>
        <begin position="414"/>
        <end position="455"/>
    </location>
</feature>
<feature type="compositionally biased region" description="Basic and acidic residues" evidence="1">
    <location>
        <begin position="434"/>
        <end position="446"/>
    </location>
</feature>